<dbReference type="Proteomes" id="UP000887540">
    <property type="component" value="Unplaced"/>
</dbReference>
<name>A0A914CIV6_9BILA</name>
<organism evidence="2 3">
    <name type="scientific">Acrobeloides nanus</name>
    <dbReference type="NCBI Taxonomy" id="290746"/>
    <lineage>
        <taxon>Eukaryota</taxon>
        <taxon>Metazoa</taxon>
        <taxon>Ecdysozoa</taxon>
        <taxon>Nematoda</taxon>
        <taxon>Chromadorea</taxon>
        <taxon>Rhabditida</taxon>
        <taxon>Tylenchina</taxon>
        <taxon>Cephalobomorpha</taxon>
        <taxon>Cephaloboidea</taxon>
        <taxon>Cephalobidae</taxon>
        <taxon>Acrobeloides</taxon>
    </lineage>
</organism>
<keyword evidence="2" id="KW-1185">Reference proteome</keyword>
<evidence type="ECO:0000313" key="3">
    <source>
        <dbReference type="WBParaSite" id="ACRNAN_scaffold11281.g29414.t1"/>
    </source>
</evidence>
<dbReference type="PANTHER" id="PTHR23208:SF36">
    <property type="entry name" value="LYSOZYME-RELATED"/>
    <property type="match status" value="1"/>
</dbReference>
<dbReference type="InterPro" id="IPR017853">
    <property type="entry name" value="GH"/>
</dbReference>
<evidence type="ECO:0000313" key="2">
    <source>
        <dbReference type="Proteomes" id="UP000887540"/>
    </source>
</evidence>
<keyword evidence="1" id="KW-0732">Signal</keyword>
<evidence type="ECO:0000256" key="1">
    <source>
        <dbReference type="SAM" id="SignalP"/>
    </source>
</evidence>
<sequence length="242" mass="27059">MSILFSTFCVIFLLFSLGESVEKVGFETIQAVSASQFKCLASNSTLPYVFVRVGLADGSIDPVGIQNLANAYEGGFNVSIVQILPFFIPSFTTDPKIQLAKIQNALKKTNITLFYLYADINAVKWSSVKSKNQKYLSDLHNAIVLTDSKPGYSTNYSSWNNALGSSFSIDKDYQPNLLWTQNTGKMNYSGFVKFGGWNTPDYHLWKSNVNICGVNVAQVWRDTKANAVQRKSSFFNRLETMK</sequence>
<dbReference type="WBParaSite" id="ACRNAN_scaffold11281.g29414.t1">
    <property type="protein sequence ID" value="ACRNAN_scaffold11281.g29414.t1"/>
    <property type="gene ID" value="ACRNAN_scaffold11281.g29414"/>
</dbReference>
<feature type="signal peptide" evidence="1">
    <location>
        <begin position="1"/>
        <end position="20"/>
    </location>
</feature>
<dbReference type="Gene3D" id="3.20.20.80">
    <property type="entry name" value="Glycosidases"/>
    <property type="match status" value="1"/>
</dbReference>
<proteinExistence type="predicted"/>
<feature type="chain" id="PRO_5036976204" evidence="1">
    <location>
        <begin position="21"/>
        <end position="242"/>
    </location>
</feature>
<protein>
    <submittedName>
        <fullName evidence="3">Uncharacterized protein</fullName>
    </submittedName>
</protein>
<accession>A0A914CIV6</accession>
<dbReference type="GO" id="GO:0007165">
    <property type="term" value="P:signal transduction"/>
    <property type="evidence" value="ECO:0007669"/>
    <property type="project" value="TreeGrafter"/>
</dbReference>
<dbReference type="SUPFAM" id="SSF51445">
    <property type="entry name" value="(Trans)glycosidases"/>
    <property type="match status" value="1"/>
</dbReference>
<dbReference type="AlphaFoldDB" id="A0A914CIV6"/>
<dbReference type="PANTHER" id="PTHR23208">
    <property type="entry name" value="LYSOZYME PROTEIN"/>
    <property type="match status" value="1"/>
</dbReference>
<reference evidence="3" key="1">
    <citation type="submission" date="2022-11" db="UniProtKB">
        <authorList>
            <consortium name="WormBaseParasite"/>
        </authorList>
    </citation>
    <scope>IDENTIFICATION</scope>
</reference>
<dbReference type="InterPro" id="IPR051595">
    <property type="entry name" value="GH25_Enzymes"/>
</dbReference>